<accession>A0A9X2G1N2</accession>
<feature type="domain" description="HipA-like C-terminal" evidence="4">
    <location>
        <begin position="150"/>
        <end position="402"/>
    </location>
</feature>
<comment type="similarity">
    <text evidence="1">Belongs to the HipA Ser/Thr kinase family.</text>
</comment>
<evidence type="ECO:0000256" key="2">
    <source>
        <dbReference type="ARBA" id="ARBA00022679"/>
    </source>
</evidence>
<dbReference type="GO" id="GO:0005829">
    <property type="term" value="C:cytosol"/>
    <property type="evidence" value="ECO:0007669"/>
    <property type="project" value="TreeGrafter"/>
</dbReference>
<dbReference type="InterPro" id="IPR017508">
    <property type="entry name" value="HipA_N1"/>
</dbReference>
<dbReference type="PANTHER" id="PTHR37419:SF1">
    <property type="entry name" value="SERINE_THREONINE-PROTEIN KINASE TOXIN HIPA"/>
    <property type="match status" value="1"/>
</dbReference>
<reference evidence="6" key="1">
    <citation type="submission" date="2022-06" db="EMBL/GenBank/DDBJ databases">
        <title>Idiomarina rhizosphaerae M1R2S28.</title>
        <authorList>
            <person name="Sun J.-Q."/>
            <person name="Li L.-F."/>
        </authorList>
    </citation>
    <scope>NUCLEOTIDE SEQUENCE</scope>
    <source>
        <strain evidence="6">M1R2S28</strain>
    </source>
</reference>
<dbReference type="RefSeq" id="WP_253617313.1">
    <property type="nucleotide sequence ID" value="NZ_JAMZDE010000001.1"/>
</dbReference>
<dbReference type="EMBL" id="JAMZDE010000001">
    <property type="protein sequence ID" value="MCP1338313.1"/>
    <property type="molecule type" value="Genomic_DNA"/>
</dbReference>
<keyword evidence="3" id="KW-0418">Kinase</keyword>
<sequence>MNTLDVYMNGYCVGYLSRNDSGAHTFRYDEMWIDKEGARPISLSMPLRHDAYSGHEVINFFDNLLPDNEEVRDRIVARYQADSDQAFDLLEATGKDSVGALQFVPAGEKPGNIRELRYEKLTEEKLERVLKGYQSKAPLGMLRELDDFRISIAGAQEKTALLKIDGAWCIPNGNTPTTHIIKLPIGKIHSHDHTIDLSDSVENEMLCLKIARAFGFEAPDCEVIITPNVKALAIERFDRTYSSDHSWLMRLPQEDYCQVLGLPSARKYESDDGPSIASIMKHLQGSADSTGDRETFMGAQVLFFLLGATDGHAKNFSVHIEPYGAFRLTPLYDIISAYTAVGGTGINIRDLKLAMSLRGTGGKKWNIYQIFKRHFLNAAKEAEFSPTRMSEIIIGLCDQVDDVIERVKGDLPDDFPTRVSTPIFDGMQERKRRLLIEL</sequence>
<dbReference type="CDD" id="cd17808">
    <property type="entry name" value="HipA_Ec_like"/>
    <property type="match status" value="1"/>
</dbReference>
<evidence type="ECO:0000259" key="4">
    <source>
        <dbReference type="Pfam" id="PF07804"/>
    </source>
</evidence>
<evidence type="ECO:0000313" key="7">
    <source>
        <dbReference type="Proteomes" id="UP001139474"/>
    </source>
</evidence>
<evidence type="ECO:0000256" key="3">
    <source>
        <dbReference type="ARBA" id="ARBA00022777"/>
    </source>
</evidence>
<proteinExistence type="inferred from homology"/>
<gene>
    <name evidence="6" type="ORF">NJR55_01785</name>
</gene>
<evidence type="ECO:0000256" key="1">
    <source>
        <dbReference type="ARBA" id="ARBA00010164"/>
    </source>
</evidence>
<evidence type="ECO:0000259" key="5">
    <source>
        <dbReference type="Pfam" id="PF13657"/>
    </source>
</evidence>
<organism evidence="6 7">
    <name type="scientific">Idiomarina rhizosphaerae</name>
    <dbReference type="NCBI Taxonomy" id="2961572"/>
    <lineage>
        <taxon>Bacteria</taxon>
        <taxon>Pseudomonadati</taxon>
        <taxon>Pseudomonadota</taxon>
        <taxon>Gammaproteobacteria</taxon>
        <taxon>Alteromonadales</taxon>
        <taxon>Idiomarinaceae</taxon>
        <taxon>Idiomarina</taxon>
    </lineage>
</organism>
<feature type="domain" description="HipA N-terminal subdomain 1" evidence="5">
    <location>
        <begin position="4"/>
        <end position="103"/>
    </location>
</feature>
<keyword evidence="7" id="KW-1185">Reference proteome</keyword>
<keyword evidence="2" id="KW-0808">Transferase</keyword>
<dbReference type="InterPro" id="IPR012893">
    <property type="entry name" value="HipA-like_C"/>
</dbReference>
<name>A0A9X2G1N2_9GAMM</name>
<comment type="caution">
    <text evidence="6">The sequence shown here is derived from an EMBL/GenBank/DDBJ whole genome shotgun (WGS) entry which is preliminary data.</text>
</comment>
<dbReference type="AlphaFoldDB" id="A0A9X2G1N2"/>
<dbReference type="NCBIfam" id="TIGR03071">
    <property type="entry name" value="couple_hipA"/>
    <property type="match status" value="1"/>
</dbReference>
<protein>
    <submittedName>
        <fullName evidence="6">Type II toxin-antitoxin system HipA family toxin</fullName>
    </submittedName>
</protein>
<dbReference type="Pfam" id="PF07804">
    <property type="entry name" value="HipA_C"/>
    <property type="match status" value="1"/>
</dbReference>
<evidence type="ECO:0000313" key="6">
    <source>
        <dbReference type="EMBL" id="MCP1338313.1"/>
    </source>
</evidence>
<dbReference type="InterPro" id="IPR052028">
    <property type="entry name" value="HipA_Ser/Thr_kinase"/>
</dbReference>
<dbReference type="PANTHER" id="PTHR37419">
    <property type="entry name" value="SERINE/THREONINE-PROTEIN KINASE TOXIN HIPA"/>
    <property type="match status" value="1"/>
</dbReference>
<dbReference type="Proteomes" id="UP001139474">
    <property type="component" value="Unassembled WGS sequence"/>
</dbReference>
<dbReference type="Pfam" id="PF13657">
    <property type="entry name" value="Couple_hipA"/>
    <property type="match status" value="1"/>
</dbReference>
<dbReference type="GO" id="GO:0004674">
    <property type="term" value="F:protein serine/threonine kinase activity"/>
    <property type="evidence" value="ECO:0007669"/>
    <property type="project" value="TreeGrafter"/>
</dbReference>